<dbReference type="Proteomes" id="UP000587942">
    <property type="component" value="Unassembled WGS sequence"/>
</dbReference>
<comment type="caution">
    <text evidence="1">The sequence shown here is derived from an EMBL/GenBank/DDBJ whole genome shotgun (WGS) entry which is preliminary data.</text>
</comment>
<evidence type="ECO:0000313" key="2">
    <source>
        <dbReference type="Proteomes" id="UP000587942"/>
    </source>
</evidence>
<dbReference type="RefSeq" id="WP_167831547.1">
    <property type="nucleotide sequence ID" value="NZ_JAAVUM010000003.1"/>
</dbReference>
<proteinExistence type="predicted"/>
<sequence length="159" mass="18160">MQIFFAIEADPIIKELPEFEQLLLSEAPPQLVHGNIYIYVQQQMAEAALALMTEADLHEDTHQLIKVEGSAGADFYDYGFHTGTDTYLYTNDLSAFRITDGSTIQIKMALIQLEEHLVYTSSEGIYFTINHYTDLILGIVKAYEVKVEFLDLDKWCKKI</sequence>
<dbReference type="EMBL" id="JAAVUM010000003">
    <property type="protein sequence ID" value="NKE05083.1"/>
    <property type="molecule type" value="Genomic_DNA"/>
</dbReference>
<organism evidence="1 2">
    <name type="scientific">Mesobacillus selenatarsenatis</name>
    <dbReference type="NCBI Taxonomy" id="388741"/>
    <lineage>
        <taxon>Bacteria</taxon>
        <taxon>Bacillati</taxon>
        <taxon>Bacillota</taxon>
        <taxon>Bacilli</taxon>
        <taxon>Bacillales</taxon>
        <taxon>Bacillaceae</taxon>
        <taxon>Mesobacillus</taxon>
    </lineage>
</organism>
<dbReference type="AlphaFoldDB" id="A0A846T915"/>
<gene>
    <name evidence="1" type="ORF">GWK17_06285</name>
</gene>
<accession>A0A846T915</accession>
<evidence type="ECO:0000313" key="1">
    <source>
        <dbReference type="EMBL" id="NKE05083.1"/>
    </source>
</evidence>
<protein>
    <submittedName>
        <fullName evidence="1">Uncharacterized protein</fullName>
    </submittedName>
</protein>
<reference evidence="1 2" key="1">
    <citation type="submission" date="2020-03" db="EMBL/GenBank/DDBJ databases">
        <authorList>
            <person name="Sun Q."/>
        </authorList>
    </citation>
    <scope>NUCLEOTIDE SEQUENCE [LARGE SCALE GENOMIC DNA]</scope>
    <source>
        <strain evidence="1 2">KACC 21451</strain>
    </source>
</reference>
<name>A0A846T915_9BACI</name>